<dbReference type="Pfam" id="PF13561">
    <property type="entry name" value="adh_short_C2"/>
    <property type="match status" value="1"/>
</dbReference>
<evidence type="ECO:0000256" key="1">
    <source>
        <dbReference type="ARBA" id="ARBA00006484"/>
    </source>
</evidence>
<evidence type="ECO:0000313" key="4">
    <source>
        <dbReference type="Proteomes" id="UP000277294"/>
    </source>
</evidence>
<gene>
    <name evidence="3" type="primary">fabG_14</name>
    <name evidence="3" type="ORF">PIGHUM_03033</name>
</gene>
<organism evidence="3 4">
    <name type="scientific">Pigmentiphaga humi</name>
    <dbReference type="NCBI Taxonomy" id="2478468"/>
    <lineage>
        <taxon>Bacteria</taxon>
        <taxon>Pseudomonadati</taxon>
        <taxon>Pseudomonadota</taxon>
        <taxon>Betaproteobacteria</taxon>
        <taxon>Burkholderiales</taxon>
        <taxon>Alcaligenaceae</taxon>
        <taxon>Pigmentiphaga</taxon>
    </lineage>
</organism>
<name>A0A3P4B3S9_9BURK</name>
<accession>A0A3P4B3S9</accession>
<dbReference type="PRINTS" id="PR00081">
    <property type="entry name" value="GDHRDH"/>
</dbReference>
<evidence type="ECO:0000259" key="2">
    <source>
        <dbReference type="SMART" id="SM00822"/>
    </source>
</evidence>
<dbReference type="Proteomes" id="UP000277294">
    <property type="component" value="Unassembled WGS sequence"/>
</dbReference>
<keyword evidence="4" id="KW-1185">Reference proteome</keyword>
<dbReference type="NCBIfam" id="NF005468">
    <property type="entry name" value="PRK07062.1"/>
    <property type="match status" value="1"/>
</dbReference>
<dbReference type="FunFam" id="3.40.50.720:FF:000084">
    <property type="entry name" value="Short-chain dehydrogenase reductase"/>
    <property type="match status" value="1"/>
</dbReference>
<dbReference type="InterPro" id="IPR002347">
    <property type="entry name" value="SDR_fam"/>
</dbReference>
<dbReference type="PANTHER" id="PTHR42879">
    <property type="entry name" value="3-OXOACYL-(ACYL-CARRIER-PROTEIN) REDUCTASE"/>
    <property type="match status" value="1"/>
</dbReference>
<dbReference type="InterPro" id="IPR057326">
    <property type="entry name" value="KR_dom"/>
</dbReference>
<dbReference type="InterPro" id="IPR050259">
    <property type="entry name" value="SDR"/>
</dbReference>
<proteinExistence type="inferred from homology"/>
<dbReference type="PANTHER" id="PTHR42879:SF6">
    <property type="entry name" value="NADPH-DEPENDENT REDUCTASE BACG"/>
    <property type="match status" value="1"/>
</dbReference>
<dbReference type="Gene3D" id="3.40.50.720">
    <property type="entry name" value="NAD(P)-binding Rossmann-like Domain"/>
    <property type="match status" value="1"/>
</dbReference>
<dbReference type="AlphaFoldDB" id="A0A3P4B3S9"/>
<dbReference type="RefSeq" id="WP_124080409.1">
    <property type="nucleotide sequence ID" value="NZ_UWPJ01000023.1"/>
</dbReference>
<reference evidence="3 4" key="1">
    <citation type="submission" date="2018-10" db="EMBL/GenBank/DDBJ databases">
        <authorList>
            <person name="Criscuolo A."/>
        </authorList>
    </citation>
    <scope>NUCLEOTIDE SEQUENCE [LARGE SCALE GENOMIC DNA]</scope>
    <source>
        <strain evidence="3">DnA1</strain>
    </source>
</reference>
<dbReference type="InterPro" id="IPR036291">
    <property type="entry name" value="NAD(P)-bd_dom_sf"/>
</dbReference>
<feature type="domain" description="Ketoreductase" evidence="2">
    <location>
        <begin position="8"/>
        <end position="182"/>
    </location>
</feature>
<dbReference type="EC" id="1.1.1.100" evidence="3"/>
<protein>
    <submittedName>
        <fullName evidence="3">3-oxoacyl-[acyl-carrier-protein] reductase FabG</fullName>
        <ecNumber evidence="3">1.1.1.100</ecNumber>
    </submittedName>
</protein>
<dbReference type="SUPFAM" id="SSF51735">
    <property type="entry name" value="NAD(P)-binding Rossmann-fold domains"/>
    <property type="match status" value="1"/>
</dbReference>
<dbReference type="OrthoDB" id="9803333at2"/>
<dbReference type="PRINTS" id="PR00080">
    <property type="entry name" value="SDRFAMILY"/>
</dbReference>
<evidence type="ECO:0000313" key="3">
    <source>
        <dbReference type="EMBL" id="VCU70953.1"/>
    </source>
</evidence>
<dbReference type="SMART" id="SM00822">
    <property type="entry name" value="PKS_KR"/>
    <property type="match status" value="1"/>
</dbReference>
<dbReference type="GO" id="GO:0004316">
    <property type="term" value="F:3-oxoacyl-[acyl-carrier-protein] reductase (NADPH) activity"/>
    <property type="evidence" value="ECO:0007669"/>
    <property type="project" value="UniProtKB-EC"/>
</dbReference>
<sequence>MDYGIGGRVAVVTGGTHGIGLATARTFLDLGARVAICGRDPQRLEQARVALGAGPDRLLATTCDVLDPAQVQRLRDAVADSFGGADMLINNAGQARLGNMEQTEDQEWMDEYQLKIFSVLHPTRAFRSLLAESGQGAVVNINSLVSQRPHPHMAATSAARAGQLNMSKTMSLWLAADRIRVNSVLVGLVKSGQWERRFQKQDKFATYQEYLDDLVAQRKVPLGRFGESEEVARTIAFLASPGAGYITGSWIDVTGGMKPHV</sequence>
<dbReference type="EMBL" id="UWPJ01000023">
    <property type="protein sequence ID" value="VCU70953.1"/>
    <property type="molecule type" value="Genomic_DNA"/>
</dbReference>
<keyword evidence="3" id="KW-0560">Oxidoreductase</keyword>
<comment type="similarity">
    <text evidence="1">Belongs to the short-chain dehydrogenases/reductases (SDR) family.</text>
</comment>